<reference evidence="3 4" key="1">
    <citation type="submission" date="2018-03" db="EMBL/GenBank/DDBJ databases">
        <title>The ancient ancestry and fast evolution of plastids.</title>
        <authorList>
            <person name="Moore K.R."/>
            <person name="Magnabosco C."/>
            <person name="Momper L."/>
            <person name="Gold D.A."/>
            <person name="Bosak T."/>
            <person name="Fournier G.P."/>
        </authorList>
    </citation>
    <scope>NUCLEOTIDE SEQUENCE [LARGE SCALE GENOMIC DNA]</scope>
    <source>
        <strain evidence="3 4">CCALA 037</strain>
    </source>
</reference>
<sequence length="204" mass="20530">MLEKRAIGIFSDYQTMETALHVLRDSGFVMERVSVAGRNLDRHADTAGAKTGESLSSVGDTKPHDDRAADTAKSGAVAGTAVGGLTGLLVGLGALAIPGVGPVMLAGAAATAIATAASGSAIGAAAGSLVGGLVGLGISDERANAYGDRVAQGDYLVMVEGSAAEVERAGSILNHSGIRDWYSYDVPTDPSRIASPVTTHTLDH</sequence>
<keyword evidence="2" id="KW-0812">Transmembrane</keyword>
<keyword evidence="3" id="KW-0418">Kinase</keyword>
<feature type="transmembrane region" description="Helical" evidence="2">
    <location>
        <begin position="103"/>
        <end position="136"/>
    </location>
</feature>
<evidence type="ECO:0000313" key="4">
    <source>
        <dbReference type="Proteomes" id="UP000238937"/>
    </source>
</evidence>
<accession>A0A2T1F8X1</accession>
<dbReference type="RefSeq" id="WP_106312519.1">
    <property type="nucleotide sequence ID" value="NZ_PVWO01000628.1"/>
</dbReference>
<dbReference type="EMBL" id="PVWO01000628">
    <property type="protein sequence ID" value="PSB41447.1"/>
    <property type="molecule type" value="Genomic_DNA"/>
</dbReference>
<keyword evidence="3" id="KW-0808">Transferase</keyword>
<comment type="caution">
    <text evidence="3">The sequence shown here is derived from an EMBL/GenBank/DDBJ whole genome shotgun (WGS) entry which is preliminary data.</text>
</comment>
<evidence type="ECO:0000313" key="3">
    <source>
        <dbReference type="EMBL" id="PSB41447.1"/>
    </source>
</evidence>
<feature type="transmembrane region" description="Helical" evidence="2">
    <location>
        <begin position="76"/>
        <end position="97"/>
    </location>
</feature>
<dbReference type="PANTHER" id="PTHR36109">
    <property type="entry name" value="MEMBRANE PROTEIN-RELATED"/>
    <property type="match status" value="1"/>
</dbReference>
<feature type="region of interest" description="Disordered" evidence="1">
    <location>
        <begin position="44"/>
        <end position="72"/>
    </location>
</feature>
<organism evidence="3 4">
    <name type="scientific">Chamaesiphon polymorphus CCALA 037</name>
    <dbReference type="NCBI Taxonomy" id="2107692"/>
    <lineage>
        <taxon>Bacteria</taxon>
        <taxon>Bacillati</taxon>
        <taxon>Cyanobacteriota</taxon>
        <taxon>Cyanophyceae</taxon>
        <taxon>Gomontiellales</taxon>
        <taxon>Chamaesiphonaceae</taxon>
        <taxon>Chamaesiphon</taxon>
    </lineage>
</organism>
<dbReference type="AlphaFoldDB" id="A0A2T1F8X1"/>
<evidence type="ECO:0000256" key="2">
    <source>
        <dbReference type="SAM" id="Phobius"/>
    </source>
</evidence>
<protein>
    <submittedName>
        <fullName evidence="3">Signal transduction histidine kinase (STHK), LytS</fullName>
    </submittedName>
</protein>
<evidence type="ECO:0000256" key="1">
    <source>
        <dbReference type="SAM" id="MobiDB-lite"/>
    </source>
</evidence>
<dbReference type="InterPro" id="IPR052948">
    <property type="entry name" value="Low_temp-induced_all0457"/>
</dbReference>
<dbReference type="OrthoDB" id="462701at2"/>
<keyword evidence="2" id="KW-1133">Transmembrane helix</keyword>
<dbReference type="GO" id="GO:0016301">
    <property type="term" value="F:kinase activity"/>
    <property type="evidence" value="ECO:0007669"/>
    <property type="project" value="UniProtKB-KW"/>
</dbReference>
<dbReference type="PANTHER" id="PTHR36109:SF2">
    <property type="entry name" value="MEMBRANE PROTEIN"/>
    <property type="match status" value="1"/>
</dbReference>
<feature type="compositionally biased region" description="Basic and acidic residues" evidence="1">
    <location>
        <begin position="61"/>
        <end position="70"/>
    </location>
</feature>
<dbReference type="Proteomes" id="UP000238937">
    <property type="component" value="Unassembled WGS sequence"/>
</dbReference>
<keyword evidence="2" id="KW-0472">Membrane</keyword>
<keyword evidence="4" id="KW-1185">Reference proteome</keyword>
<gene>
    <name evidence="3" type="ORF">C7B77_27415</name>
</gene>
<proteinExistence type="predicted"/>
<name>A0A2T1F8X1_9CYAN</name>